<dbReference type="EMBL" id="CM011676">
    <property type="protein sequence ID" value="TMS21098.1"/>
    <property type="molecule type" value="Genomic_DNA"/>
</dbReference>
<name>A0ACD3RR67_LARCR</name>
<organism evidence="1 2">
    <name type="scientific">Larimichthys crocea</name>
    <name type="common">Large yellow croaker</name>
    <name type="synonym">Pseudosciaena crocea</name>
    <dbReference type="NCBI Taxonomy" id="215358"/>
    <lineage>
        <taxon>Eukaryota</taxon>
        <taxon>Metazoa</taxon>
        <taxon>Chordata</taxon>
        <taxon>Craniata</taxon>
        <taxon>Vertebrata</taxon>
        <taxon>Euteleostomi</taxon>
        <taxon>Actinopterygii</taxon>
        <taxon>Neopterygii</taxon>
        <taxon>Teleostei</taxon>
        <taxon>Neoteleostei</taxon>
        <taxon>Acanthomorphata</taxon>
        <taxon>Eupercaria</taxon>
        <taxon>Sciaenidae</taxon>
        <taxon>Larimichthys</taxon>
    </lineage>
</organism>
<accession>A0ACD3RR67</accession>
<comment type="caution">
    <text evidence="1">The sequence shown here is derived from an EMBL/GenBank/DDBJ whole genome shotgun (WGS) entry which is preliminary data.</text>
</comment>
<dbReference type="Proteomes" id="UP000793456">
    <property type="component" value="Chromosome III"/>
</dbReference>
<protein>
    <submittedName>
        <fullName evidence="1">Uncharacterized protein</fullName>
    </submittedName>
</protein>
<evidence type="ECO:0000313" key="1">
    <source>
        <dbReference type="EMBL" id="TMS21098.1"/>
    </source>
</evidence>
<keyword evidence="2" id="KW-1185">Reference proteome</keyword>
<evidence type="ECO:0000313" key="2">
    <source>
        <dbReference type="Proteomes" id="UP000793456"/>
    </source>
</evidence>
<proteinExistence type="predicted"/>
<reference evidence="1" key="1">
    <citation type="submission" date="2018-11" db="EMBL/GenBank/DDBJ databases">
        <title>The sequence and de novo assembly of Larimichthys crocea genome using PacBio and Hi-C technologies.</title>
        <authorList>
            <person name="Xu P."/>
            <person name="Chen B."/>
            <person name="Zhou Z."/>
            <person name="Ke Q."/>
            <person name="Wu Y."/>
            <person name="Bai H."/>
            <person name="Pu F."/>
        </authorList>
    </citation>
    <scope>NUCLEOTIDE SEQUENCE</scope>
    <source>
        <tissue evidence="1">Muscle</tissue>
    </source>
</reference>
<sequence length="417" mass="46998">MALFPAYAEVESNKVRDSSKELDLQTYKSFQTGGALSLHSRYFEKTSESKKESSEGREVSSAEEEEEGNVPPKKKKKKSDKKRRKKKKHKKKSGRYSDSSRSDSDTIFRVTSKGQKRQMGIRGKAAHPWAWTLAGRESAGRSSESNKKQKGRDKKKAADRYFSAVSRQLLRSEPPVPTLPTIPERVDATGSTSFLLLGDDEERKTGETGNRTQTSSVNPLGVYDSSTALWLQGKGQQEQPEQPKQDIETGQSAALLSGRTEEFNRRLREQPADTQLWIKFIRYQDELSAAVFGVEEDKQGCDPSERRKSSYRAVLEKKLSIAERAVATNPGCIALQLERLRVCQELWEPSLLAKEWKKLVFLHPNSTPLWREYLLFTQSYFSNFTVPKVNSAYGKCLSTLSAVRDGSMLLSPGPARD</sequence>
<gene>
    <name evidence="1" type="ORF">E3U43_015071</name>
</gene>